<dbReference type="PROSITE" id="PS00843">
    <property type="entry name" value="DALA_DALA_LIGASE_1"/>
    <property type="match status" value="1"/>
</dbReference>
<dbReference type="InterPro" id="IPR016185">
    <property type="entry name" value="PreATP-grasp_dom_sf"/>
</dbReference>
<dbReference type="EMBL" id="WNHJ01000659">
    <property type="protein sequence ID" value="MTV64378.1"/>
    <property type="molecule type" value="Genomic_DNA"/>
</dbReference>
<gene>
    <name evidence="3" type="ORF">GM539_13665</name>
</gene>
<keyword evidence="3" id="KW-0436">Ligase</keyword>
<dbReference type="Proteomes" id="UP000474228">
    <property type="component" value="Unassembled WGS sequence"/>
</dbReference>
<feature type="non-terminal residue" evidence="3">
    <location>
        <position position="90"/>
    </location>
</feature>
<reference evidence="3 4" key="1">
    <citation type="submission" date="2019-11" db="EMBL/GenBank/DDBJ databases">
        <title>Growth characteristics of pneumococcus vary with the chemical composition of the capsule and with environmental conditions.</title>
        <authorList>
            <person name="Tothpal A."/>
            <person name="Desobry K."/>
            <person name="Joshi S."/>
            <person name="Wyllie A.L."/>
            <person name="Weinberger D.M."/>
        </authorList>
    </citation>
    <scope>NUCLEOTIDE SEQUENCE [LARGE SCALE GENOMIC DNA]</scope>
    <source>
        <strain evidence="4">pnumococcus22F</strain>
    </source>
</reference>
<dbReference type="InterPro" id="IPR000291">
    <property type="entry name" value="D-Ala_lig_Van_CS"/>
</dbReference>
<evidence type="ECO:0000313" key="3">
    <source>
        <dbReference type="EMBL" id="MTV64378.1"/>
    </source>
</evidence>
<accession>A0A6G2D6D1</accession>
<organism evidence="3 4">
    <name type="scientific">Streptococcus pneumoniae</name>
    <dbReference type="NCBI Taxonomy" id="1313"/>
    <lineage>
        <taxon>Bacteria</taxon>
        <taxon>Bacillati</taxon>
        <taxon>Bacillota</taxon>
        <taxon>Bacilli</taxon>
        <taxon>Lactobacillales</taxon>
        <taxon>Streptococcaceae</taxon>
        <taxon>Streptococcus</taxon>
    </lineage>
</organism>
<feature type="non-terminal residue" evidence="3">
    <location>
        <position position="1"/>
    </location>
</feature>
<evidence type="ECO:0000256" key="1">
    <source>
        <dbReference type="ARBA" id="ARBA00023211"/>
    </source>
</evidence>
<dbReference type="AlphaFoldDB" id="A0A6G2D6D1"/>
<dbReference type="SUPFAM" id="SSF52440">
    <property type="entry name" value="PreATP-grasp domain"/>
    <property type="match status" value="1"/>
</dbReference>
<evidence type="ECO:0000259" key="2">
    <source>
        <dbReference type="Pfam" id="PF01820"/>
    </source>
</evidence>
<name>A0A6G2D6D1_STREE</name>
<proteinExistence type="predicted"/>
<keyword evidence="1" id="KW-0464">Manganese</keyword>
<dbReference type="GO" id="GO:0016874">
    <property type="term" value="F:ligase activity"/>
    <property type="evidence" value="ECO:0007669"/>
    <property type="project" value="UniProtKB-KW"/>
</dbReference>
<evidence type="ECO:0000313" key="4">
    <source>
        <dbReference type="Proteomes" id="UP000474228"/>
    </source>
</evidence>
<feature type="domain" description="D-alanine--D-alanine ligase N-terminal" evidence="2">
    <location>
        <begin position="27"/>
        <end position="77"/>
    </location>
</feature>
<comment type="caution">
    <text evidence="3">The sequence shown here is derived from an EMBL/GenBank/DDBJ whole genome shotgun (WGS) entry which is preliminary data.</text>
</comment>
<dbReference type="Gene3D" id="3.40.50.20">
    <property type="match status" value="1"/>
</dbReference>
<dbReference type="Pfam" id="PF01820">
    <property type="entry name" value="Dala_Dala_lig_N"/>
    <property type="match status" value="1"/>
</dbReference>
<protein>
    <submittedName>
        <fullName evidence="3">D-alanine--D-alanine ligase</fullName>
    </submittedName>
</protein>
<dbReference type="InterPro" id="IPR011127">
    <property type="entry name" value="Dala_Dala_lig_N"/>
</dbReference>
<sequence length="90" mass="9829">TLGYDVISIDLSQDCSYEIGEIEKSERGLNKQKVEIGSGIIDVCRKVDIVFLATHGGIGENGKLQAIFDVEKIDYTGNSFLSTAISMDKK</sequence>